<dbReference type="RefSeq" id="WP_087715993.1">
    <property type="nucleotide sequence ID" value="NZ_MZZJ01000005.1"/>
</dbReference>
<evidence type="ECO:0000313" key="2">
    <source>
        <dbReference type="EMBL" id="RXE52668.1"/>
    </source>
</evidence>
<reference evidence="2 3" key="1">
    <citation type="submission" date="2017-03" db="EMBL/GenBank/DDBJ databases">
        <title>Pseudomonas azotoformans: Salt tolerant bacteria having multiple plant growth promoting attributes.</title>
        <authorList>
            <person name="Srivastava A.K."/>
            <person name="Sharma A."/>
            <person name="Srivastava A.K."/>
            <person name="Jamali H."/>
            <person name="Yadav J."/>
            <person name="Srivastava R."/>
            <person name="Kashyap P.L."/>
            <person name="Chakdar H."/>
            <person name="Saxena A.K."/>
        </authorList>
    </citation>
    <scope>NUCLEOTIDE SEQUENCE [LARGE SCALE GENOMIC DNA]</scope>
    <source>
        <strain evidence="2 3">SC 14</strain>
    </source>
</reference>
<evidence type="ECO:0000313" key="3">
    <source>
        <dbReference type="Proteomes" id="UP000290481"/>
    </source>
</evidence>
<feature type="transmembrane region" description="Helical" evidence="1">
    <location>
        <begin position="53"/>
        <end position="74"/>
    </location>
</feature>
<dbReference type="EMBL" id="MZZJ01000005">
    <property type="protein sequence ID" value="RXE52668.1"/>
    <property type="molecule type" value="Genomic_DNA"/>
</dbReference>
<sequence length="153" mass="17188">MKANEKIDRSMEHAWKYFELHAQQRMTVFNFFLAISGLIAAGIGISLQQGAKFSAFASLLGVFLSLVSFLFWKLDKRVSVMIKRAELALCYIEKSGVISEASIFSSDDKITRSKGFMSVWTYGKCFRVSFFTVGITGLVLAFAPYVTEFTCKT</sequence>
<keyword evidence="1" id="KW-1133">Transmembrane helix</keyword>
<dbReference type="AlphaFoldDB" id="A0A4Q0HUG2"/>
<accession>A0A4Q0HUG2</accession>
<feature type="transmembrane region" description="Helical" evidence="1">
    <location>
        <begin position="125"/>
        <end position="146"/>
    </location>
</feature>
<dbReference type="Proteomes" id="UP000290481">
    <property type="component" value="Unassembled WGS sequence"/>
</dbReference>
<keyword evidence="1" id="KW-0812">Transmembrane</keyword>
<keyword evidence="1" id="KW-0472">Membrane</keyword>
<evidence type="ECO:0008006" key="4">
    <source>
        <dbReference type="Google" id="ProtNLM"/>
    </source>
</evidence>
<gene>
    <name evidence="2" type="ORF">B4O85_15070</name>
</gene>
<evidence type="ECO:0000256" key="1">
    <source>
        <dbReference type="SAM" id="Phobius"/>
    </source>
</evidence>
<protein>
    <recommendedName>
        <fullName evidence="4">SMODS and SLOG-associating 2TM effector domain-containing protein</fullName>
    </recommendedName>
</protein>
<proteinExistence type="predicted"/>
<comment type="caution">
    <text evidence="2">The sequence shown here is derived from an EMBL/GenBank/DDBJ whole genome shotgun (WGS) entry which is preliminary data.</text>
</comment>
<feature type="transmembrane region" description="Helical" evidence="1">
    <location>
        <begin position="28"/>
        <end position="47"/>
    </location>
</feature>
<name>A0A4Q0HUG2_PSEAZ</name>
<organism evidence="2 3">
    <name type="scientific">Pseudomonas azotoformans</name>
    <dbReference type="NCBI Taxonomy" id="47878"/>
    <lineage>
        <taxon>Bacteria</taxon>
        <taxon>Pseudomonadati</taxon>
        <taxon>Pseudomonadota</taxon>
        <taxon>Gammaproteobacteria</taxon>
        <taxon>Pseudomonadales</taxon>
        <taxon>Pseudomonadaceae</taxon>
        <taxon>Pseudomonas</taxon>
    </lineage>
</organism>